<gene>
    <name evidence="2" type="ORF">FHL15_003635</name>
</gene>
<evidence type="ECO:0000313" key="3">
    <source>
        <dbReference type="Proteomes" id="UP000319160"/>
    </source>
</evidence>
<reference evidence="3" key="1">
    <citation type="submission" date="2019-06" db="EMBL/GenBank/DDBJ databases">
        <title>Draft genome sequence of the griseofulvin-producing fungus Xylaria cubensis strain G536.</title>
        <authorList>
            <person name="Mead M.E."/>
            <person name="Raja H.A."/>
            <person name="Steenwyk J.L."/>
            <person name="Knowles S.L."/>
            <person name="Oberlies N.H."/>
            <person name="Rokas A."/>
        </authorList>
    </citation>
    <scope>NUCLEOTIDE SEQUENCE [LARGE SCALE GENOMIC DNA]</scope>
    <source>
        <strain evidence="3">G536</strain>
    </source>
</reference>
<protein>
    <submittedName>
        <fullName evidence="2">Uncharacterized protein</fullName>
    </submittedName>
</protein>
<evidence type="ECO:0000313" key="2">
    <source>
        <dbReference type="EMBL" id="TRX95304.1"/>
    </source>
</evidence>
<dbReference type="AlphaFoldDB" id="A0A553I525"/>
<dbReference type="Proteomes" id="UP000319160">
    <property type="component" value="Unassembled WGS sequence"/>
</dbReference>
<comment type="caution">
    <text evidence="2">The sequence shown here is derived from an EMBL/GenBank/DDBJ whole genome shotgun (WGS) entry which is preliminary data.</text>
</comment>
<organism evidence="2 3">
    <name type="scientific">Xylaria flabelliformis</name>
    <dbReference type="NCBI Taxonomy" id="2512241"/>
    <lineage>
        <taxon>Eukaryota</taxon>
        <taxon>Fungi</taxon>
        <taxon>Dikarya</taxon>
        <taxon>Ascomycota</taxon>
        <taxon>Pezizomycotina</taxon>
        <taxon>Sordariomycetes</taxon>
        <taxon>Xylariomycetidae</taxon>
        <taxon>Xylariales</taxon>
        <taxon>Xylariaceae</taxon>
        <taxon>Xylaria</taxon>
    </lineage>
</organism>
<feature type="region of interest" description="Disordered" evidence="1">
    <location>
        <begin position="138"/>
        <end position="159"/>
    </location>
</feature>
<feature type="compositionally biased region" description="Polar residues" evidence="1">
    <location>
        <begin position="1"/>
        <end position="24"/>
    </location>
</feature>
<sequence>MSMSAGQDNSNNGTINGEANCQGSDENDNTNDAHVDEPNGSKVSVPSEEQSDEEKDKEFIRITLVRGRLLKDAAKRNKYGAPGGCTKKRRRLRKLLIRLTKIYDLFPTDELINIPVTPSNMELARNIDRLWRQWKDIVSPSSQPPSPSPPSTEGLETVTPGVAALSLG</sequence>
<keyword evidence="3" id="KW-1185">Reference proteome</keyword>
<proteinExistence type="predicted"/>
<dbReference type="EMBL" id="VFLP01000016">
    <property type="protein sequence ID" value="TRX95304.1"/>
    <property type="molecule type" value="Genomic_DNA"/>
</dbReference>
<evidence type="ECO:0000256" key="1">
    <source>
        <dbReference type="SAM" id="MobiDB-lite"/>
    </source>
</evidence>
<feature type="region of interest" description="Disordered" evidence="1">
    <location>
        <begin position="1"/>
        <end position="58"/>
    </location>
</feature>
<accession>A0A553I525</accession>
<name>A0A553I525_9PEZI</name>